<protein>
    <submittedName>
        <fullName evidence="3">Spt20 family-domain-containing protein</fullName>
    </submittedName>
</protein>
<dbReference type="InterPro" id="IPR046468">
    <property type="entry name" value="Spt20-like_SEP"/>
</dbReference>
<dbReference type="PANTHER" id="PTHR13526:SF8">
    <property type="entry name" value="TRANSCRIPTION FACTOR SPT20 HOMOLOG"/>
    <property type="match status" value="1"/>
</dbReference>
<organism evidence="3 4">
    <name type="scientific">Leucosporidium creatinivorum</name>
    <dbReference type="NCBI Taxonomy" id="106004"/>
    <lineage>
        <taxon>Eukaryota</taxon>
        <taxon>Fungi</taxon>
        <taxon>Dikarya</taxon>
        <taxon>Basidiomycota</taxon>
        <taxon>Pucciniomycotina</taxon>
        <taxon>Microbotryomycetes</taxon>
        <taxon>Leucosporidiales</taxon>
        <taxon>Leucosporidium</taxon>
    </lineage>
</organism>
<dbReference type="Proteomes" id="UP000193467">
    <property type="component" value="Unassembled WGS sequence"/>
</dbReference>
<feature type="region of interest" description="Disordered" evidence="1">
    <location>
        <begin position="204"/>
        <end position="234"/>
    </location>
</feature>
<dbReference type="GO" id="GO:0003712">
    <property type="term" value="F:transcription coregulator activity"/>
    <property type="evidence" value="ECO:0007669"/>
    <property type="project" value="InterPro"/>
</dbReference>
<evidence type="ECO:0000256" key="1">
    <source>
        <dbReference type="SAM" id="MobiDB-lite"/>
    </source>
</evidence>
<evidence type="ECO:0000313" key="3">
    <source>
        <dbReference type="EMBL" id="ORY92803.1"/>
    </source>
</evidence>
<proteinExistence type="predicted"/>
<dbReference type="EMBL" id="MCGR01000001">
    <property type="protein sequence ID" value="ORY92803.1"/>
    <property type="molecule type" value="Genomic_DNA"/>
</dbReference>
<dbReference type="FunCoup" id="A0A1Y2G4E6">
    <property type="interactions" value="15"/>
</dbReference>
<dbReference type="Pfam" id="PF12090">
    <property type="entry name" value="Spt20_SEP"/>
    <property type="match status" value="1"/>
</dbReference>
<feature type="region of interest" description="Disordered" evidence="1">
    <location>
        <begin position="398"/>
        <end position="428"/>
    </location>
</feature>
<dbReference type="STRING" id="106004.A0A1Y2G4E6"/>
<dbReference type="InterPro" id="IPR021950">
    <property type="entry name" value="Spt20"/>
</dbReference>
<reference evidence="3 4" key="1">
    <citation type="submission" date="2016-07" db="EMBL/GenBank/DDBJ databases">
        <title>Pervasive Adenine N6-methylation of Active Genes in Fungi.</title>
        <authorList>
            <consortium name="DOE Joint Genome Institute"/>
            <person name="Mondo S.J."/>
            <person name="Dannebaum R.O."/>
            <person name="Kuo R.C."/>
            <person name="Labutti K."/>
            <person name="Haridas S."/>
            <person name="Kuo A."/>
            <person name="Salamov A."/>
            <person name="Ahrendt S.R."/>
            <person name="Lipzen A."/>
            <person name="Sullivan W."/>
            <person name="Andreopoulos W.B."/>
            <person name="Clum A."/>
            <person name="Lindquist E."/>
            <person name="Daum C."/>
            <person name="Ramamoorthy G.K."/>
            <person name="Gryganskyi A."/>
            <person name="Culley D."/>
            <person name="Magnuson J.K."/>
            <person name="James T.Y."/>
            <person name="O'Malley M.A."/>
            <person name="Stajich J.E."/>
            <person name="Spatafora J.W."/>
            <person name="Visel A."/>
            <person name="Grigoriev I.V."/>
        </authorList>
    </citation>
    <scope>NUCLEOTIDE SEQUENCE [LARGE SCALE GENOMIC DNA]</scope>
    <source>
        <strain evidence="3 4">62-1032</strain>
    </source>
</reference>
<feature type="compositionally biased region" description="Polar residues" evidence="1">
    <location>
        <begin position="267"/>
        <end position="283"/>
    </location>
</feature>
<feature type="compositionally biased region" description="Basic and acidic residues" evidence="1">
    <location>
        <begin position="225"/>
        <end position="234"/>
    </location>
</feature>
<dbReference type="OrthoDB" id="1932706at2759"/>
<sequence>MAGASYNITRFTRQVLKRHRKEPPSLVLHLYPTHFRFEQQHGNFNYDSPMKCFLEAIREQKLPTDLLDVLDEAGIRYYEGCLIVEVHDHRAAPAPVTTARPSFGQAFQLGRTPQAPQASKAEVYRIVLGPNPATLWTELGIMERRMLEEAEKEEGAEPAVGWTEEEAVEIEAVILARTAPPLCLSPSIQTSRIANSMLRATTLRPPKRKRFCGTGEGDEDEVGEEGQRREREEHERMMKLGDEGVGRGRGHAFARLAFIQSYRDRTNNPTPSTAQPSGITSIRITAPQPSGPSTAAGSPASSQQQPPRKKKASVAPESQVGTPVDSGAAALAAAAGSKKAKKLAAQALADANDPTLPLDPVAREAELEKRKKAASVKKRADAKVRKEKKAAAAAAAQAANDLQVGGGSPAPQSLKIALPQAKFNWPQS</sequence>
<dbReference type="PANTHER" id="PTHR13526">
    <property type="entry name" value="TRANSCRIPTION FACTOR SPT20 HOMOLOG"/>
    <property type="match status" value="1"/>
</dbReference>
<keyword evidence="4" id="KW-1185">Reference proteome</keyword>
<feature type="region of interest" description="Disordered" evidence="1">
    <location>
        <begin position="262"/>
        <end position="336"/>
    </location>
</feature>
<gene>
    <name evidence="3" type="ORF">BCR35DRAFT_349125</name>
</gene>
<feature type="domain" description="Spt20-like SEP" evidence="2">
    <location>
        <begin position="21"/>
        <end position="196"/>
    </location>
</feature>
<comment type="caution">
    <text evidence="3">The sequence shown here is derived from an EMBL/GenBank/DDBJ whole genome shotgun (WGS) entry which is preliminary data.</text>
</comment>
<accession>A0A1Y2G4E6</accession>
<name>A0A1Y2G4E6_9BASI</name>
<feature type="compositionally biased region" description="Low complexity" evidence="1">
    <location>
        <begin position="285"/>
        <end position="306"/>
    </location>
</feature>
<dbReference type="AlphaFoldDB" id="A0A1Y2G4E6"/>
<evidence type="ECO:0000259" key="2">
    <source>
        <dbReference type="Pfam" id="PF12090"/>
    </source>
</evidence>
<dbReference type="GO" id="GO:0000124">
    <property type="term" value="C:SAGA complex"/>
    <property type="evidence" value="ECO:0007669"/>
    <property type="project" value="InterPro"/>
</dbReference>
<dbReference type="InParanoid" id="A0A1Y2G4E6"/>
<dbReference type="GO" id="GO:0006357">
    <property type="term" value="P:regulation of transcription by RNA polymerase II"/>
    <property type="evidence" value="ECO:0007669"/>
    <property type="project" value="TreeGrafter"/>
</dbReference>
<evidence type="ECO:0000313" key="4">
    <source>
        <dbReference type="Proteomes" id="UP000193467"/>
    </source>
</evidence>